<evidence type="ECO:0000256" key="2">
    <source>
        <dbReference type="ARBA" id="ARBA00022617"/>
    </source>
</evidence>
<dbReference type="InterPro" id="IPR018495">
    <property type="entry name" value="Succ_DH_cyt_bsu_CS"/>
</dbReference>
<dbReference type="NCBIfam" id="TIGR02970">
    <property type="entry name" value="succ_dehyd_cytB"/>
    <property type="match status" value="1"/>
</dbReference>
<keyword evidence="9" id="KW-1185">Reference proteome</keyword>
<dbReference type="OrthoDB" id="588261at2759"/>
<dbReference type="GO" id="GO:0006099">
    <property type="term" value="P:tricarboxylic acid cycle"/>
    <property type="evidence" value="ECO:0007669"/>
    <property type="project" value="InterPro"/>
</dbReference>
<keyword evidence="7" id="KW-0472">Membrane</keyword>
<sequence>MFRQGLGLVRRKSLSRTTSPALNRVAQYQLIRNVSTVKASHDEEQEILVAQRKVRPSSPHLTIYAPQLTWILSSFHRITGVGLAGGFYALTCGYAAANLLGYDFTSADIVGLYSQLPEYIKYSVKAIAAYPFVFHISNGLRHLVWDFGKELTIPGVYRTGYAVLASTALVATGLLFL</sequence>
<keyword evidence="6" id="KW-0408">Iron</keyword>
<dbReference type="GO" id="GO:0006121">
    <property type="term" value="P:mitochondrial electron transport, succinate to ubiquinone"/>
    <property type="evidence" value="ECO:0007669"/>
    <property type="project" value="TreeGrafter"/>
</dbReference>
<dbReference type="InParanoid" id="C4QYL6"/>
<dbReference type="EMBL" id="FN392319">
    <property type="protein sequence ID" value="CAY68340.1"/>
    <property type="molecule type" value="Genomic_DNA"/>
</dbReference>
<gene>
    <name evidence="8" type="ordered locus">PAS_chr1-4_0487</name>
</gene>
<dbReference type="eggNOG" id="KOG0449">
    <property type="taxonomic scope" value="Eukaryota"/>
</dbReference>
<dbReference type="Pfam" id="PF01127">
    <property type="entry name" value="Sdh_cyt"/>
    <property type="match status" value="1"/>
</dbReference>
<dbReference type="CDD" id="cd03499">
    <property type="entry name" value="SQR_TypeC_SdhC"/>
    <property type="match status" value="1"/>
</dbReference>
<evidence type="ECO:0000256" key="3">
    <source>
        <dbReference type="ARBA" id="ARBA00022692"/>
    </source>
</evidence>
<dbReference type="FunCoup" id="C4QYL6">
    <property type="interactions" value="395"/>
</dbReference>
<dbReference type="GO" id="GO:0046872">
    <property type="term" value="F:metal ion binding"/>
    <property type="evidence" value="ECO:0007669"/>
    <property type="project" value="UniProtKB-KW"/>
</dbReference>
<proteinExistence type="predicted"/>
<dbReference type="PANTHER" id="PTHR10978:SF5">
    <property type="entry name" value="SUCCINATE DEHYDROGENASE CYTOCHROME B560 SUBUNIT, MITOCHONDRIAL"/>
    <property type="match status" value="1"/>
</dbReference>
<dbReference type="AlphaFoldDB" id="C4QYL6"/>
<dbReference type="InterPro" id="IPR014314">
    <property type="entry name" value="Succ_DH_cytb556"/>
</dbReference>
<accession>C4QYL6</accession>
<reference evidence="8 9" key="1">
    <citation type="journal article" date="2009" name="Nat. Biotechnol.">
        <title>Genome sequence of the recombinant protein production host Pichia pastoris.</title>
        <authorList>
            <person name="De Schutter K."/>
            <person name="Lin Y.C."/>
            <person name="Tiels P."/>
            <person name="Van Hecke A."/>
            <person name="Glinka S."/>
            <person name="Weber-Lehmann J."/>
            <person name="Rouze P."/>
            <person name="Van de Peer Y."/>
            <person name="Callewaert N."/>
        </authorList>
    </citation>
    <scope>NUCLEOTIDE SEQUENCE [LARGE SCALE GENOMIC DNA]</scope>
    <source>
        <strain evidence="9">GS115 / ATCC 20864</strain>
    </source>
</reference>
<organism evidence="8 9">
    <name type="scientific">Komagataella phaffii (strain GS115 / ATCC 20864)</name>
    <name type="common">Yeast</name>
    <name type="synonym">Pichia pastoris</name>
    <dbReference type="NCBI Taxonomy" id="644223"/>
    <lineage>
        <taxon>Eukaryota</taxon>
        <taxon>Fungi</taxon>
        <taxon>Dikarya</taxon>
        <taxon>Ascomycota</taxon>
        <taxon>Saccharomycotina</taxon>
        <taxon>Pichiomycetes</taxon>
        <taxon>Pichiales</taxon>
        <taxon>Pichiaceae</taxon>
        <taxon>Komagataella</taxon>
    </lineage>
</organism>
<dbReference type="PROSITE" id="PS01001">
    <property type="entry name" value="SDH_CYT_2"/>
    <property type="match status" value="1"/>
</dbReference>
<evidence type="ECO:0000256" key="6">
    <source>
        <dbReference type="ARBA" id="ARBA00023004"/>
    </source>
</evidence>
<dbReference type="STRING" id="644223.C4QYL6"/>
<dbReference type="OMA" id="MNGIRHL"/>
<keyword evidence="3" id="KW-0812">Transmembrane</keyword>
<keyword evidence="4" id="KW-0479">Metal-binding</keyword>
<dbReference type="KEGG" id="ppa:PAS_chr1-4_0487"/>
<keyword evidence="5" id="KW-1133">Transmembrane helix</keyword>
<dbReference type="HOGENOM" id="CLU_094691_0_0_1"/>
<protein>
    <submittedName>
        <fullName evidence="8">Uncharacterized protein</fullName>
    </submittedName>
</protein>
<evidence type="ECO:0000256" key="7">
    <source>
        <dbReference type="ARBA" id="ARBA00023136"/>
    </source>
</evidence>
<dbReference type="GeneID" id="8197074"/>
<dbReference type="Proteomes" id="UP000000314">
    <property type="component" value="Chromosome 1"/>
</dbReference>
<dbReference type="InterPro" id="IPR034804">
    <property type="entry name" value="SQR/QFR_C/D"/>
</dbReference>
<dbReference type="SMR" id="C4QYL6"/>
<dbReference type="InterPro" id="IPR000701">
    <property type="entry name" value="SuccDH_FuR_B_TM-su"/>
</dbReference>
<evidence type="ECO:0000256" key="5">
    <source>
        <dbReference type="ARBA" id="ARBA00022989"/>
    </source>
</evidence>
<keyword evidence="2" id="KW-0349">Heme</keyword>
<comment type="subcellular location">
    <subcellularLocation>
        <location evidence="1">Membrane</location>
        <topology evidence="1">Multi-pass membrane protein</topology>
    </subcellularLocation>
</comment>
<dbReference type="PANTHER" id="PTHR10978">
    <property type="entry name" value="SUCCINATE DEHYDROGENASE CYTOCHROME B560 SUBUNIT"/>
    <property type="match status" value="1"/>
</dbReference>
<name>C4QYL6_KOMPG</name>
<dbReference type="GO" id="GO:0031966">
    <property type="term" value="C:mitochondrial membrane"/>
    <property type="evidence" value="ECO:0007669"/>
    <property type="project" value="UniProtKB-ARBA"/>
</dbReference>
<evidence type="ECO:0000256" key="1">
    <source>
        <dbReference type="ARBA" id="ARBA00004141"/>
    </source>
</evidence>
<dbReference type="GO" id="GO:0009055">
    <property type="term" value="F:electron transfer activity"/>
    <property type="evidence" value="ECO:0007669"/>
    <property type="project" value="InterPro"/>
</dbReference>
<evidence type="ECO:0000313" key="8">
    <source>
        <dbReference type="EMBL" id="CAY68340.1"/>
    </source>
</evidence>
<dbReference type="RefSeq" id="XP_002490620.1">
    <property type="nucleotide sequence ID" value="XM_002490575.1"/>
</dbReference>
<dbReference type="Gene3D" id="1.20.1300.10">
    <property type="entry name" value="Fumarate reductase/succinate dehydrogenase, transmembrane subunit"/>
    <property type="match status" value="1"/>
</dbReference>
<evidence type="ECO:0000313" key="9">
    <source>
        <dbReference type="Proteomes" id="UP000000314"/>
    </source>
</evidence>
<dbReference type="SUPFAM" id="SSF81343">
    <property type="entry name" value="Fumarate reductase respiratory complex transmembrane subunits"/>
    <property type="match status" value="1"/>
</dbReference>
<evidence type="ECO:0000256" key="4">
    <source>
        <dbReference type="ARBA" id="ARBA00022723"/>
    </source>
</evidence>